<dbReference type="EMBL" id="AFOJ01000005">
    <property type="protein sequence ID" value="EGM51660.1"/>
    <property type="molecule type" value="Genomic_DNA"/>
</dbReference>
<accession>F7R0T4</accession>
<dbReference type="Pfam" id="PF01210">
    <property type="entry name" value="NAD_Gly3P_dh_N"/>
    <property type="match status" value="1"/>
</dbReference>
<dbReference type="SUPFAM" id="SSF51735">
    <property type="entry name" value="NAD(P)-binding Rossmann-fold domains"/>
    <property type="match status" value="1"/>
</dbReference>
<proteinExistence type="predicted"/>
<name>F7R0T4_9LACO</name>
<evidence type="ECO:0000313" key="2">
    <source>
        <dbReference type="EMBL" id="EGM51660.1"/>
    </source>
</evidence>
<dbReference type="GO" id="GO:0016616">
    <property type="term" value="F:oxidoreductase activity, acting on the CH-OH group of donors, NAD or NADP as acceptor"/>
    <property type="evidence" value="ECO:0007669"/>
    <property type="project" value="InterPro"/>
</dbReference>
<dbReference type="PANTHER" id="PTHR38015:SF1">
    <property type="entry name" value="OPINE DEHYDROGENASE DOMAIN-CONTAINING PROTEIN"/>
    <property type="match status" value="1"/>
</dbReference>
<dbReference type="InterPro" id="IPR036291">
    <property type="entry name" value="NAD(P)-bd_dom_sf"/>
</dbReference>
<organism evidence="2 3">
    <name type="scientific">Ligilactobacillus ruminis SPM0211</name>
    <dbReference type="NCBI Taxonomy" id="1040964"/>
    <lineage>
        <taxon>Bacteria</taxon>
        <taxon>Bacillati</taxon>
        <taxon>Bacillota</taxon>
        <taxon>Bacilli</taxon>
        <taxon>Lactobacillales</taxon>
        <taxon>Lactobacillaceae</taxon>
        <taxon>Ligilactobacillus</taxon>
    </lineage>
</organism>
<dbReference type="GO" id="GO:0046168">
    <property type="term" value="P:glycerol-3-phosphate catabolic process"/>
    <property type="evidence" value="ECO:0007669"/>
    <property type="project" value="InterPro"/>
</dbReference>
<dbReference type="InterPro" id="IPR011128">
    <property type="entry name" value="G3P_DH_NAD-dep_N"/>
</dbReference>
<comment type="caution">
    <text evidence="2">The sequence shown here is derived from an EMBL/GenBank/DDBJ whole genome shotgun (WGS) entry which is preliminary data.</text>
</comment>
<dbReference type="Gene3D" id="3.40.50.720">
    <property type="entry name" value="NAD(P)-binding Rossmann-like Domain"/>
    <property type="match status" value="1"/>
</dbReference>
<dbReference type="GO" id="GO:0051287">
    <property type="term" value="F:NAD binding"/>
    <property type="evidence" value="ECO:0007669"/>
    <property type="project" value="InterPro"/>
</dbReference>
<dbReference type="Proteomes" id="UP000002971">
    <property type="component" value="Unassembled WGS sequence"/>
</dbReference>
<dbReference type="InterPro" id="IPR051729">
    <property type="entry name" value="Opine/Lysopine_DH"/>
</dbReference>
<evidence type="ECO:0000313" key="3">
    <source>
        <dbReference type="Proteomes" id="UP000002971"/>
    </source>
</evidence>
<feature type="domain" description="Glycerol-3-phosphate dehydrogenase NAD-dependent N-terminal" evidence="1">
    <location>
        <begin position="5"/>
        <end position="100"/>
    </location>
</feature>
<sequence>MIFVNITVIGGGNIGTLMAAEAANKGHKVTIYTSKPELWQNEIEVYDINNTLLISTKISNITNSMKEAVVNAEHIWVTVPAEAFKNTADKMLPYVVEGQKIGIIPGFGGAEFSFRKLVDKGCILYVFQRVHSIARLKKYGKATYQLGRKSKIEISSILANQVSDICKCIEHIFDIPCVELPNYLSVSLTPSNPILHTSRLYSMFKDYRSGMVYDRNYFFIKSGH</sequence>
<protein>
    <recommendedName>
        <fullName evidence="1">Glycerol-3-phosphate dehydrogenase NAD-dependent N-terminal domain-containing protein</fullName>
    </recommendedName>
</protein>
<reference evidence="2 3" key="1">
    <citation type="journal article" date="2011" name="J. Bacteriol.">
        <title>Genome Sequence of Lactobacillus ruminis SPM0211, Isolated from a Fecal Sample from a Healthy Korean.</title>
        <authorList>
            <person name="Lee S."/>
            <person name="Cho Y.J."/>
            <person name="Lee A.H."/>
            <person name="Chun J."/>
            <person name="Ha N.J."/>
            <person name="Ko G."/>
        </authorList>
    </citation>
    <scope>NUCLEOTIDE SEQUENCE [LARGE SCALE GENOMIC DNA]</scope>
    <source>
        <strain evidence="2 3">SPM0211</strain>
    </source>
</reference>
<evidence type="ECO:0000259" key="1">
    <source>
        <dbReference type="Pfam" id="PF01210"/>
    </source>
</evidence>
<gene>
    <name evidence="2" type="ORF">LRU_01174</name>
</gene>
<dbReference type="PANTHER" id="PTHR38015">
    <property type="entry name" value="BLR6086 PROTEIN"/>
    <property type="match status" value="1"/>
</dbReference>
<dbReference type="AlphaFoldDB" id="F7R0T4"/>